<feature type="transmembrane region" description="Helical" evidence="8">
    <location>
        <begin position="59"/>
        <end position="80"/>
    </location>
</feature>
<evidence type="ECO:0000256" key="2">
    <source>
        <dbReference type="ARBA" id="ARBA00007362"/>
    </source>
</evidence>
<dbReference type="InterPro" id="IPR037185">
    <property type="entry name" value="EmrE-like"/>
</dbReference>
<dbReference type="EMBL" id="ANHZ02000004">
    <property type="protein sequence ID" value="EME37236.1"/>
    <property type="molecule type" value="Genomic_DNA"/>
</dbReference>
<feature type="transmembrane region" description="Helical" evidence="8">
    <location>
        <begin position="124"/>
        <end position="141"/>
    </location>
</feature>
<dbReference type="InterPro" id="IPR000620">
    <property type="entry name" value="EamA_dom"/>
</dbReference>
<keyword evidence="4" id="KW-1003">Cell membrane</keyword>
<organism evidence="10 11">
    <name type="scientific">Kocuria palustris PEL</name>
    <dbReference type="NCBI Taxonomy" id="1236550"/>
    <lineage>
        <taxon>Bacteria</taxon>
        <taxon>Bacillati</taxon>
        <taxon>Actinomycetota</taxon>
        <taxon>Actinomycetes</taxon>
        <taxon>Micrococcales</taxon>
        <taxon>Micrococcaceae</taxon>
        <taxon>Kocuria</taxon>
    </lineage>
</organism>
<dbReference type="Pfam" id="PF00892">
    <property type="entry name" value="EamA"/>
    <property type="match status" value="1"/>
</dbReference>
<dbReference type="AlphaFoldDB" id="M2XDR0"/>
<dbReference type="PANTHER" id="PTHR22911">
    <property type="entry name" value="ACYL-MALONYL CONDENSING ENZYME-RELATED"/>
    <property type="match status" value="1"/>
</dbReference>
<reference evidence="10 11" key="1">
    <citation type="journal article" date="2014" name="Genome Announc.">
        <title>Draft Genome Sequence of Kocuria palustris PEL.</title>
        <authorList>
            <person name="Sharma G."/>
            <person name="Khatri I."/>
            <person name="Subramanian S."/>
        </authorList>
    </citation>
    <scope>NUCLEOTIDE SEQUENCE [LARGE SCALE GENOMIC DNA]</scope>
    <source>
        <strain evidence="10 11">PEL</strain>
    </source>
</reference>
<keyword evidence="11" id="KW-1185">Reference proteome</keyword>
<evidence type="ECO:0000313" key="11">
    <source>
        <dbReference type="Proteomes" id="UP000009877"/>
    </source>
</evidence>
<name>M2XDR0_9MICC</name>
<keyword evidence="5 8" id="KW-0812">Transmembrane</keyword>
<keyword evidence="6 8" id="KW-1133">Transmembrane helix</keyword>
<evidence type="ECO:0000256" key="7">
    <source>
        <dbReference type="ARBA" id="ARBA00023136"/>
    </source>
</evidence>
<dbReference type="SUPFAM" id="SSF103481">
    <property type="entry name" value="Multidrug resistance efflux transporter EmrE"/>
    <property type="match status" value="2"/>
</dbReference>
<dbReference type="STRING" id="71999.KPaMU14_10230"/>
<evidence type="ECO:0000256" key="8">
    <source>
        <dbReference type="SAM" id="Phobius"/>
    </source>
</evidence>
<feature type="transmembrane region" description="Helical" evidence="8">
    <location>
        <begin position="172"/>
        <end position="191"/>
    </location>
</feature>
<sequence length="331" mass="35258">MSLTPDPAPTSGPAPEVVDVRHVRSPRAGLAQGIAAYTFWGVLPLYFVALAPAGPWEIVSMRIGFALVLCMIMLGVFRQFGRFAAALSQPRVLGLLALAAVLVGMNWTLYTIATTSGHTLEASLGYFINPLVSILLGVLVLRERLRPLQWGALILGATAVLVMSVFYGQVPWMSLGLAFTFGFYGLVKSMVGSSWPALVTLSVETLVLLIPSSIIVGLLISRDALVFGTAGPANTALMIGTGVITVGPLLLFGLAASNLPLSTVGMLQYIAPILQFIVAVVILHEAMPPERWAGFFVVWAAVVLMIADAVLAGRRRRRDRAAEPVEARPLG</sequence>
<dbReference type="NCBIfam" id="TIGR00688">
    <property type="entry name" value="rarD"/>
    <property type="match status" value="1"/>
</dbReference>
<feature type="transmembrane region" description="Helical" evidence="8">
    <location>
        <begin position="198"/>
        <end position="221"/>
    </location>
</feature>
<dbReference type="GO" id="GO:0005886">
    <property type="term" value="C:plasma membrane"/>
    <property type="evidence" value="ECO:0007669"/>
    <property type="project" value="UniProtKB-SubCell"/>
</dbReference>
<feature type="domain" description="EamA" evidence="9">
    <location>
        <begin position="29"/>
        <end position="164"/>
    </location>
</feature>
<evidence type="ECO:0000256" key="6">
    <source>
        <dbReference type="ARBA" id="ARBA00022989"/>
    </source>
</evidence>
<evidence type="ECO:0000259" key="9">
    <source>
        <dbReference type="Pfam" id="PF00892"/>
    </source>
</evidence>
<protein>
    <recommendedName>
        <fullName evidence="9">EamA domain-containing protein</fullName>
    </recommendedName>
</protein>
<gene>
    <name evidence="10" type="ORF">C884_01744</name>
</gene>
<accession>M2XDR0</accession>
<comment type="subcellular location">
    <subcellularLocation>
        <location evidence="1">Cell membrane</location>
        <topology evidence="1">Multi-pass membrane protein</topology>
    </subcellularLocation>
</comment>
<feature type="transmembrane region" description="Helical" evidence="8">
    <location>
        <begin position="233"/>
        <end position="254"/>
    </location>
</feature>
<proteinExistence type="inferred from homology"/>
<evidence type="ECO:0000256" key="5">
    <source>
        <dbReference type="ARBA" id="ARBA00022692"/>
    </source>
</evidence>
<dbReference type="RefSeq" id="WP_006213730.1">
    <property type="nucleotide sequence ID" value="NZ_ANHZ02000004.1"/>
</dbReference>
<keyword evidence="7 8" id="KW-0472">Membrane</keyword>
<feature type="transmembrane region" description="Helical" evidence="8">
    <location>
        <begin position="292"/>
        <end position="311"/>
    </location>
</feature>
<evidence type="ECO:0000256" key="4">
    <source>
        <dbReference type="ARBA" id="ARBA00022475"/>
    </source>
</evidence>
<feature type="transmembrane region" description="Helical" evidence="8">
    <location>
        <begin position="148"/>
        <end position="166"/>
    </location>
</feature>
<keyword evidence="3" id="KW-0813">Transport</keyword>
<evidence type="ECO:0000256" key="1">
    <source>
        <dbReference type="ARBA" id="ARBA00004651"/>
    </source>
</evidence>
<dbReference type="Proteomes" id="UP000009877">
    <property type="component" value="Unassembled WGS sequence"/>
</dbReference>
<feature type="transmembrane region" description="Helical" evidence="8">
    <location>
        <begin position="92"/>
        <end position="112"/>
    </location>
</feature>
<evidence type="ECO:0000256" key="3">
    <source>
        <dbReference type="ARBA" id="ARBA00022448"/>
    </source>
</evidence>
<dbReference type="PANTHER" id="PTHR22911:SF137">
    <property type="entry name" value="SOLUTE CARRIER FAMILY 35 MEMBER G2-RELATED"/>
    <property type="match status" value="1"/>
</dbReference>
<dbReference type="InterPro" id="IPR004626">
    <property type="entry name" value="RarD"/>
</dbReference>
<feature type="transmembrane region" description="Helical" evidence="8">
    <location>
        <begin position="266"/>
        <end position="286"/>
    </location>
</feature>
<feature type="transmembrane region" description="Helical" evidence="8">
    <location>
        <begin position="34"/>
        <end position="53"/>
    </location>
</feature>
<comment type="similarity">
    <text evidence="2">Belongs to the EamA transporter family.</text>
</comment>
<evidence type="ECO:0000313" key="10">
    <source>
        <dbReference type="EMBL" id="EME37236.1"/>
    </source>
</evidence>
<comment type="caution">
    <text evidence="10">The sequence shown here is derived from an EMBL/GenBank/DDBJ whole genome shotgun (WGS) entry which is preliminary data.</text>
</comment>